<dbReference type="Pfam" id="PF10213">
    <property type="entry name" value="MRP-S28"/>
    <property type="match status" value="1"/>
</dbReference>
<dbReference type="InterPro" id="IPR019349">
    <property type="entry name" value="Ribosomal_mS35_mit"/>
</dbReference>
<name>A0A5J4YZ29_PORPP</name>
<proteinExistence type="predicted"/>
<comment type="caution">
    <text evidence="2">The sequence shown here is derived from an EMBL/GenBank/DDBJ whole genome shotgun (WGS) entry which is preliminary data.</text>
</comment>
<accession>A0A5J4YZ29</accession>
<reference evidence="3" key="1">
    <citation type="journal article" date="2019" name="Nat. Commun.">
        <title>Expansion of phycobilisome linker gene families in mesophilic red algae.</title>
        <authorList>
            <person name="Lee J."/>
            <person name="Kim D."/>
            <person name="Bhattacharya D."/>
            <person name="Yoon H.S."/>
        </authorList>
    </citation>
    <scope>NUCLEOTIDE SEQUENCE [LARGE SCALE GENOMIC DNA]</scope>
    <source>
        <strain evidence="3">CCMP 1328</strain>
    </source>
</reference>
<dbReference type="Proteomes" id="UP000324585">
    <property type="component" value="Unassembled WGS sequence"/>
</dbReference>
<evidence type="ECO:0000313" key="2">
    <source>
        <dbReference type="EMBL" id="KAA8496240.1"/>
    </source>
</evidence>
<dbReference type="EMBL" id="VRMN01000003">
    <property type="protein sequence ID" value="KAA8496240.1"/>
    <property type="molecule type" value="Genomic_DNA"/>
</dbReference>
<keyword evidence="3" id="KW-1185">Reference proteome</keyword>
<protein>
    <recommendedName>
        <fullName evidence="1">Small ribosomal subunit protein mS35 mitochondrial conserved domain-containing protein</fullName>
    </recommendedName>
</protein>
<evidence type="ECO:0000259" key="1">
    <source>
        <dbReference type="Pfam" id="PF10213"/>
    </source>
</evidence>
<organism evidence="2 3">
    <name type="scientific">Porphyridium purpureum</name>
    <name type="common">Red alga</name>
    <name type="synonym">Porphyridium cruentum</name>
    <dbReference type="NCBI Taxonomy" id="35688"/>
    <lineage>
        <taxon>Eukaryota</taxon>
        <taxon>Rhodophyta</taxon>
        <taxon>Bangiophyceae</taxon>
        <taxon>Porphyridiales</taxon>
        <taxon>Porphyridiaceae</taxon>
        <taxon>Porphyridium</taxon>
    </lineage>
</organism>
<dbReference type="AlphaFoldDB" id="A0A5J4YZ29"/>
<sequence length="364" mass="40874">MLRREGMQGVARVRSMRGVSTSHGRWASWHRRGAGTPEGLERRQFKSGTASGLCGSLRRDARQWASTTPPFVRSYGGLRATVPVCDEKDGGDAEFDELMDGIADYDAAEEAVVQEVRTVSEDQITPVMAASMVDKLVQGSSAQILQQEVVGYDFSRIQVTPAFLHVMACTKITTFLIVSNLDFMGAHPADKRAKAELHYARLGLPGSVNRALELIAGPYCRDHETIVMSCLRFRSSLENRMYLLQRLTQMVEQAKLAVGYHERYPASDPHKENLAFGDLESATQYLKDNVHFSNNGEVAQVMERYMMLEQEAIENEVSTSFRKQVLDDTKAFKKERKLYVKEMQDLAGELDKASSTQDFLETLR</sequence>
<gene>
    <name evidence="2" type="ORF">FVE85_2395</name>
</gene>
<feature type="domain" description="Small ribosomal subunit protein mS35 mitochondrial conserved" evidence="1">
    <location>
        <begin position="180"/>
        <end position="257"/>
    </location>
</feature>
<evidence type="ECO:0000313" key="3">
    <source>
        <dbReference type="Proteomes" id="UP000324585"/>
    </source>
</evidence>